<feature type="compositionally biased region" description="Basic and acidic residues" evidence="18">
    <location>
        <begin position="2659"/>
        <end position="2670"/>
    </location>
</feature>
<dbReference type="PANTHER" id="PTHR22884">
    <property type="entry name" value="SET DOMAIN PROTEINS"/>
    <property type="match status" value="1"/>
</dbReference>
<feature type="compositionally biased region" description="Basic and acidic residues" evidence="18">
    <location>
        <begin position="891"/>
        <end position="904"/>
    </location>
</feature>
<evidence type="ECO:0000259" key="20">
    <source>
        <dbReference type="PROSITE" id="PS50280"/>
    </source>
</evidence>
<dbReference type="InterPro" id="IPR046341">
    <property type="entry name" value="SET_dom_sf"/>
</dbReference>
<feature type="compositionally biased region" description="Basic and acidic residues" evidence="18">
    <location>
        <begin position="585"/>
        <end position="601"/>
    </location>
</feature>
<feature type="region of interest" description="Disordered" evidence="18">
    <location>
        <begin position="1004"/>
        <end position="1047"/>
    </location>
</feature>
<dbReference type="SMART" id="SM00570">
    <property type="entry name" value="AWS"/>
    <property type="match status" value="1"/>
</dbReference>
<dbReference type="Pfam" id="PF17907">
    <property type="entry name" value="AWS"/>
    <property type="match status" value="1"/>
</dbReference>
<feature type="region of interest" description="Disordered" evidence="18">
    <location>
        <begin position="2638"/>
        <end position="2722"/>
    </location>
</feature>
<feature type="compositionally biased region" description="Basic residues" evidence="18">
    <location>
        <begin position="2686"/>
        <end position="2698"/>
    </location>
</feature>
<feature type="compositionally biased region" description="Polar residues" evidence="18">
    <location>
        <begin position="381"/>
        <end position="393"/>
    </location>
</feature>
<feature type="region of interest" description="Disordered" evidence="18">
    <location>
        <begin position="945"/>
        <end position="965"/>
    </location>
</feature>
<evidence type="ECO:0000256" key="16">
    <source>
        <dbReference type="PROSITE-ProRule" id="PRU00146"/>
    </source>
</evidence>
<keyword evidence="6" id="KW-0808">Transferase</keyword>
<feature type="compositionally biased region" description="Polar residues" evidence="18">
    <location>
        <begin position="1620"/>
        <end position="1634"/>
    </location>
</feature>
<dbReference type="SMART" id="SM00317">
    <property type="entry name" value="SET"/>
    <property type="match status" value="1"/>
</dbReference>
<dbReference type="GO" id="GO:0032259">
    <property type="term" value="P:methylation"/>
    <property type="evidence" value="ECO:0007669"/>
    <property type="project" value="UniProtKB-KW"/>
</dbReference>
<dbReference type="Pfam" id="PF00855">
    <property type="entry name" value="PWWP"/>
    <property type="match status" value="2"/>
</dbReference>
<feature type="compositionally biased region" description="Basic and acidic residues" evidence="18">
    <location>
        <begin position="2328"/>
        <end position="2339"/>
    </location>
</feature>
<dbReference type="InterPro" id="IPR011011">
    <property type="entry name" value="Znf_FYVE_PHD"/>
</dbReference>
<evidence type="ECO:0000259" key="21">
    <source>
        <dbReference type="PROSITE" id="PS50812"/>
    </source>
</evidence>
<feature type="domain" description="Post-SET" evidence="22">
    <location>
        <begin position="3285"/>
        <end position="3301"/>
    </location>
</feature>
<evidence type="ECO:0000259" key="22">
    <source>
        <dbReference type="PROSITE" id="PS50868"/>
    </source>
</evidence>
<evidence type="ECO:0000313" key="25">
    <source>
        <dbReference type="Proteomes" id="UP001153636"/>
    </source>
</evidence>
<evidence type="ECO:0000256" key="13">
    <source>
        <dbReference type="ARBA" id="ARBA00023015"/>
    </source>
</evidence>
<feature type="region of interest" description="Disordered" evidence="18">
    <location>
        <begin position="2293"/>
        <end position="2381"/>
    </location>
</feature>
<feature type="region of interest" description="Disordered" evidence="18">
    <location>
        <begin position="2486"/>
        <end position="2509"/>
    </location>
</feature>
<dbReference type="CDD" id="cd20144">
    <property type="entry name" value="PWWP_NSD_rpt1"/>
    <property type="match status" value="1"/>
</dbReference>
<feature type="domain" description="AWS" evidence="23">
    <location>
        <begin position="3109"/>
        <end position="3159"/>
    </location>
</feature>
<dbReference type="SUPFAM" id="SSF82199">
    <property type="entry name" value="SET domain"/>
    <property type="match status" value="1"/>
</dbReference>
<evidence type="ECO:0000256" key="6">
    <source>
        <dbReference type="ARBA" id="ARBA00022679"/>
    </source>
</evidence>
<dbReference type="SMART" id="SM00293">
    <property type="entry name" value="PWWP"/>
    <property type="match status" value="2"/>
</dbReference>
<dbReference type="InterPro" id="IPR000313">
    <property type="entry name" value="PWWP_dom"/>
</dbReference>
<feature type="region of interest" description="Disordered" evidence="18">
    <location>
        <begin position="2090"/>
        <end position="2140"/>
    </location>
</feature>
<keyword evidence="4" id="KW-0597">Phosphoprotein</keyword>
<dbReference type="GO" id="GO:0005634">
    <property type="term" value="C:nucleus"/>
    <property type="evidence" value="ECO:0007669"/>
    <property type="project" value="UniProtKB-SubCell"/>
</dbReference>
<feature type="domain" description="SET" evidence="20">
    <location>
        <begin position="3161"/>
        <end position="3278"/>
    </location>
</feature>
<keyword evidence="17" id="KW-0175">Coiled coil</keyword>
<dbReference type="InterPro" id="IPR001214">
    <property type="entry name" value="SET_dom"/>
</dbReference>
<evidence type="ECO:0000256" key="17">
    <source>
        <dbReference type="SAM" id="Coils"/>
    </source>
</evidence>
<feature type="region of interest" description="Disordered" evidence="18">
    <location>
        <begin position="705"/>
        <end position="725"/>
    </location>
</feature>
<feature type="compositionally biased region" description="Basic residues" evidence="18">
    <location>
        <begin position="3456"/>
        <end position="3465"/>
    </location>
</feature>
<dbReference type="Gene3D" id="2.170.270.10">
    <property type="entry name" value="SET domain"/>
    <property type="match status" value="1"/>
</dbReference>
<feature type="domain" description="PWWP" evidence="21">
    <location>
        <begin position="2163"/>
        <end position="2229"/>
    </location>
</feature>
<evidence type="ECO:0000256" key="10">
    <source>
        <dbReference type="ARBA" id="ARBA00022771"/>
    </source>
</evidence>
<feature type="compositionally biased region" description="Polar residues" evidence="18">
    <location>
        <begin position="1562"/>
        <end position="1577"/>
    </location>
</feature>
<dbReference type="Gene3D" id="2.30.30.140">
    <property type="match status" value="2"/>
</dbReference>
<dbReference type="InterPro" id="IPR050777">
    <property type="entry name" value="SET2_Histone-Lys_MeTrsfase"/>
</dbReference>
<dbReference type="PROSITE" id="PS50280">
    <property type="entry name" value="SET"/>
    <property type="match status" value="1"/>
</dbReference>
<dbReference type="SUPFAM" id="SSF57903">
    <property type="entry name" value="FYVE/PHD zinc finger"/>
    <property type="match status" value="1"/>
</dbReference>
<feature type="coiled-coil region" evidence="17">
    <location>
        <begin position="1649"/>
        <end position="1676"/>
    </location>
</feature>
<dbReference type="InterPro" id="IPR055198">
    <property type="entry name" value="NSD_PHD"/>
</dbReference>
<keyword evidence="11" id="KW-0862">Zinc</keyword>
<evidence type="ECO:0000256" key="18">
    <source>
        <dbReference type="SAM" id="MobiDB-lite"/>
    </source>
</evidence>
<keyword evidence="10 16" id="KW-0863">Zinc-finger</keyword>
<evidence type="ECO:0000256" key="7">
    <source>
        <dbReference type="ARBA" id="ARBA00022691"/>
    </source>
</evidence>
<evidence type="ECO:0000256" key="15">
    <source>
        <dbReference type="ARBA" id="ARBA00023242"/>
    </source>
</evidence>
<keyword evidence="14" id="KW-0804">Transcription</keyword>
<dbReference type="CDD" id="cd15566">
    <property type="entry name" value="PHD3_NSD"/>
    <property type="match status" value="1"/>
</dbReference>
<keyword evidence="3" id="KW-0158">Chromosome</keyword>
<keyword evidence="9" id="KW-0677">Repeat</keyword>
<dbReference type="InterPro" id="IPR019786">
    <property type="entry name" value="Zinc_finger_PHD-type_CS"/>
</dbReference>
<evidence type="ECO:0000256" key="2">
    <source>
        <dbReference type="ARBA" id="ARBA00004286"/>
    </source>
</evidence>
<evidence type="ECO:0000259" key="23">
    <source>
        <dbReference type="PROSITE" id="PS51215"/>
    </source>
</evidence>
<dbReference type="PROSITE" id="PS51215">
    <property type="entry name" value="AWS"/>
    <property type="match status" value="1"/>
</dbReference>
<feature type="region of interest" description="Disordered" evidence="18">
    <location>
        <begin position="3423"/>
        <end position="3555"/>
    </location>
</feature>
<comment type="subcellular location">
    <subcellularLocation>
        <location evidence="2">Chromosome</location>
    </subcellularLocation>
    <subcellularLocation>
        <location evidence="1">Nucleus</location>
    </subcellularLocation>
</comment>
<evidence type="ECO:0000256" key="9">
    <source>
        <dbReference type="ARBA" id="ARBA00022737"/>
    </source>
</evidence>
<dbReference type="GO" id="GO:0140938">
    <property type="term" value="F:histone H3 methyltransferase activity"/>
    <property type="evidence" value="ECO:0007669"/>
    <property type="project" value="UniProtKB-ARBA"/>
</dbReference>
<feature type="compositionally biased region" description="Low complexity" evidence="18">
    <location>
        <begin position="3542"/>
        <end position="3555"/>
    </location>
</feature>
<feature type="compositionally biased region" description="Low complexity" evidence="18">
    <location>
        <begin position="3432"/>
        <end position="3444"/>
    </location>
</feature>
<accession>A0A9P0CM94</accession>
<feature type="region of interest" description="Disordered" evidence="18">
    <location>
        <begin position="381"/>
        <end position="434"/>
    </location>
</feature>
<feature type="region of interest" description="Disordered" evidence="18">
    <location>
        <begin position="845"/>
        <end position="918"/>
    </location>
</feature>
<keyword evidence="15" id="KW-0539">Nucleus</keyword>
<feature type="compositionally biased region" description="Polar residues" evidence="18">
    <location>
        <begin position="127"/>
        <end position="136"/>
    </location>
</feature>
<keyword evidence="13" id="KW-0805">Transcription regulation</keyword>
<dbReference type="GO" id="GO:0016279">
    <property type="term" value="F:protein-lysine N-methyltransferase activity"/>
    <property type="evidence" value="ECO:0007669"/>
    <property type="project" value="UniProtKB-ARBA"/>
</dbReference>
<evidence type="ECO:0000256" key="11">
    <source>
        <dbReference type="ARBA" id="ARBA00022833"/>
    </source>
</evidence>
<reference evidence="24" key="1">
    <citation type="submission" date="2022-01" db="EMBL/GenBank/DDBJ databases">
        <authorList>
            <person name="King R."/>
        </authorList>
    </citation>
    <scope>NUCLEOTIDE SEQUENCE</scope>
</reference>
<feature type="compositionally biased region" description="Basic residues" evidence="18">
    <location>
        <begin position="3512"/>
        <end position="3535"/>
    </location>
</feature>
<dbReference type="SMART" id="SM00249">
    <property type="entry name" value="PHD"/>
    <property type="match status" value="5"/>
</dbReference>
<feature type="domain" description="PHD-type" evidence="19">
    <location>
        <begin position="2926"/>
        <end position="2971"/>
    </location>
</feature>
<organism evidence="24 25">
    <name type="scientific">Psylliodes chrysocephalus</name>
    <dbReference type="NCBI Taxonomy" id="3402493"/>
    <lineage>
        <taxon>Eukaryota</taxon>
        <taxon>Metazoa</taxon>
        <taxon>Ecdysozoa</taxon>
        <taxon>Arthropoda</taxon>
        <taxon>Hexapoda</taxon>
        <taxon>Insecta</taxon>
        <taxon>Pterygota</taxon>
        <taxon>Neoptera</taxon>
        <taxon>Endopterygota</taxon>
        <taxon>Coleoptera</taxon>
        <taxon>Polyphaga</taxon>
        <taxon>Cucujiformia</taxon>
        <taxon>Chrysomeloidea</taxon>
        <taxon>Chrysomelidae</taxon>
        <taxon>Galerucinae</taxon>
        <taxon>Alticini</taxon>
        <taxon>Psylliodes</taxon>
    </lineage>
</organism>
<feature type="compositionally biased region" description="Low complexity" evidence="18">
    <location>
        <begin position="1548"/>
        <end position="1561"/>
    </location>
</feature>
<evidence type="ECO:0000256" key="8">
    <source>
        <dbReference type="ARBA" id="ARBA00022723"/>
    </source>
</evidence>
<name>A0A9P0CM94_9CUCU</name>
<feature type="region of interest" description="Disordered" evidence="18">
    <location>
        <begin position="1804"/>
        <end position="1823"/>
    </location>
</feature>
<feature type="region of interest" description="Disordered" evidence="18">
    <location>
        <begin position="1677"/>
        <end position="1718"/>
    </location>
</feature>
<dbReference type="CDD" id="cd05838">
    <property type="entry name" value="PWWP_NSD_rpt2"/>
    <property type="match status" value="1"/>
</dbReference>
<dbReference type="CDD" id="cd15565">
    <property type="entry name" value="PHD2_NSD"/>
    <property type="match status" value="1"/>
</dbReference>
<dbReference type="Proteomes" id="UP001153636">
    <property type="component" value="Chromosome 13"/>
</dbReference>
<dbReference type="PROSITE" id="PS50812">
    <property type="entry name" value="PWWP"/>
    <property type="match status" value="2"/>
</dbReference>
<evidence type="ECO:0000256" key="1">
    <source>
        <dbReference type="ARBA" id="ARBA00004123"/>
    </source>
</evidence>
<evidence type="ECO:0000256" key="14">
    <source>
        <dbReference type="ARBA" id="ARBA00023163"/>
    </source>
</evidence>
<dbReference type="SUPFAM" id="SSF63748">
    <property type="entry name" value="Tudor/PWWP/MBT"/>
    <property type="match status" value="2"/>
</dbReference>
<dbReference type="GO" id="GO:0008270">
    <property type="term" value="F:zinc ion binding"/>
    <property type="evidence" value="ECO:0007669"/>
    <property type="project" value="UniProtKB-KW"/>
</dbReference>
<dbReference type="CDD" id="cd19173">
    <property type="entry name" value="SET_NSD"/>
    <property type="match status" value="1"/>
</dbReference>
<dbReference type="InterPro" id="IPR019787">
    <property type="entry name" value="Znf_PHD-finger"/>
</dbReference>
<sequence length="3555" mass="404014">MRSNARLHHPDWSPIGGLQIRQETAIQVFGLSQLRHVGFKYSFRTVIQTGQRKFSMENEMDPDGKNTLKYDNEDILESKLKRRSIRLQNLQNSEVPESSPKLPSTNDLKHNNSNGLELYNKEYDENTALSSGSDNIEQSRESLKSPDQLLPLRINKNANDRKYFKSNKNANANSSADDTQTENVSKAYKIISKPTPANQSSDLISAVPSKFPLKTYINPRRLAEKKQRIESFALPDNPLTCPIADITLPEIDKVLDTETLDAREITIQELQFVDEPWCIIDLETHFSSINDIRIKVEPQKHLNLRSPTKCNVPKESTPQTEVNKPVRRVLDVEKESNEKQIKKLPSGKGKNERIIANHSLTLEEHEVEIFNYCTVQNASDSTSIKTNRLSRNSQNEDPKICEKSNLRSSNSCKEEISKKQSLENSRNKNSEYSSDLEKTAVDFDVPTKNLSSNSCADLDNDLKKCSESEKLKKSNSQSGTIEVDFDVPTRTLRSNSCTDLDDFEKCSKPEKLKKSSSQLGIIEVDFDIPARTLRSNSCTDLDDFEKCSKPEKLKKSNSQLGLVQVDFDIPARTLRSNSCTDLDDFEKSSKPEKLKKSNKQSEDIEVPKIILKSNSCTDLSEFDKYRKPEKIKKFNSQIKLDDNVNKNVNKRIDKIMKLVSDECSKIDDNVKRIDKINSVAVEKRKPKGNSKQLKVTLYQLPVKSKPNQQTDISSSAKTQISNKKPINLPDQNKNIASCGMILELVDIQKVYTDDHDSRLESTCELSRDTLILDDTSKTDVTEDETSILYDNFSFKRKSKSAANAKLTEYFQKPHLPKATHTIDFSPIGKQLSENVVMKLFEVNDISSPNSTSTPNNKSRDRSRKISKLDSDLDKSIGDRTEEDADKQQNCTKEKNIDNRIGESNKRKRGRPRKINKENSVLNVEATDLPISADSSIEDQKDNLAKHVNKENKTKSENDTSTSIVKENNRLLRSRPTKLKQSKNEIKAAEIDLVELNDNKGQKSISIKATNEDNKKIQSTQTEKNRNASKTGDRSFKTLETSKKQSVKDSVNDIDVDPIKNGEKTLLEFKTNSQNVKNLLDSTKKDTVLKQNRPPLNKTKRLSKINGQMTHLISETSKLTDTVETNSIQVSENLNSNKDISQKRTRIKTNIGDRNNDDVYRKSTRIKTSLEEPMNESNFEISTPTKIVEINSMQLSKDLNTNKDISQKTARRKTNIEDRINDDVRQKKTRTKTNLEEPVNDSNLKTALLSEISTPTKLVGMNSLRASEDLNTEEDMSQKRTRSKTNIEDRITDDVCQKRTRNKTSLEELVIDTSFQNVSPKKTRSKQRINGIKEDLISATVIESNSLKGLKNKVVEKDSPKTSDEIDLEDIPLQSRIECIFKKKSKSKISIERNNDNNKSTNVITEAEIEYSRLTRSKRSIDRRLSRSDSEIMSIGDISSRLTRSKSSLSMTIEVDGNTEDSFSKISERKRSITKGDTSDLEIENDKEDTINLQGNIDSNSSEIQVNLKNKLDKDGAKISNKEKNDKKEKVLASRIKRSRSLDKRTNKNDSNNFNDDNINSSRKNSLTNVKTQNVANKTNELVDDDSFNNKNILNEEKELEEILDTNMVKENDTSVRNESIENSSGSAKNLDTKGNNLNKKNLFPTKLDILEKTIVVNKLEEKLDKDEAESNSDNIKIISSDTEENDAREKYNKREKTMPSRIERSRSLSKRTNKNDSNNIINYNIDSSSILLRKNSVKSQNKDILDEERELEEILRTSIKSIQHSASTEKKYDNKNAPSRIANKDRLDKIKKYTDDIIDSLQSSTRRSSLSDDEPFNLELRDSPCLETEAISNDDVQEGNSTSSVERKSLTTIVENLDNLVTSKKRTYRTRSHNKDFAENNYTNIYGSKIDASENIEETNLIKECKNSITKTNDEDATITNETIVHQIQSTEHTVADASMDNLMTSKKRTYRTRSHNKDFAENRNVEVEEENPFGSKTDLSVKEHSESIEETALIEERNNSIINDEDAVMEDQIQTSLIKPEINDSVEDTILKARRSHRRIDSKSVLEDCKETESKIDDNDTSTADVIKIGSILDEKSEVIATDVDIKRARRRPRSKSVAPAYRYSENRDDLQNSTNRRSDETRTNYQDRRRSNSVGPRNNILKKMLNDYKKYAIPNIAKPKLGEMGWAQIGNYPYWPCVITNEPTSKIFTKSVLKKYSPIIFYHVRFFGDRGRRAWINRKKIMKFTDRNDLKRILDSLKEFKPSSELHAFIVRKPFMSKWITAVEEVEHVKSQKFNLKQIIKFMETVSVQSQEAQEEEQSETNVSTKSKETQKRKIKDQDDSTISEPPEKDSSTEDVHAKKKIKLSIKSSPSTSQKEKSPKKKISKAVEDEQPAEPAVNEDPIVLEPVKIEEVVIKDEISDIEYKVSIDSIQHFGYYSLDDQRSLYKRNNLFKGVPKDKVCQFCFNFGDLYRCKGGCQGTYHLKCSVQVLIEKVPKRRKLISPKIETSPSEGKKVEKLENNSGNQSEVDENHVQIITVPSSVCATPPGKTFPPDVMNMTLAERIDFKMKEIMKKFESKAYLEMLNESTSDEKPIKSPASRSKSFSMCQDLFSVGNQKSAKRSIIFNKELDAMAKINQRSPISAKQIEESLEMILKPPSTKHVTADSPGESTKSSGQAIKEEDDQRHDHMVANTEYSNSESIAKDKSKKPNRTRKSLMKHVTADFPSPPDKTGVGTSIPLEVKKPNGARKSLLKHVTADADSIETIDSESLRSTSSRQSKQSEISEQVELAYKNINPNPKHFKCGFCVEDIDPYCFICHDSVSRSGSNIRQKCSLYQCSRFYHPECLKLWPQTQWSLIQTTKNRFSQEEVDSFVCPQHVCHTCASDDPRAAISRCSGDKIVKCLSCPASYHSTNLCVPAGADIITSTQIVCPRHRNKNGKNLTINTTWCFICNEGGNLICCEICPTSVHPECMTVNLTDDDKFICEDCESGRLPLYDEIVWVKVGHFKWWPGLILFPNEVPPNVFNAKHTPGEFVVKFFGTYDHFWVNRGRSFLFQEGDTIDTGSNMKNKVETIFKKAVEEAVVAHKMKKQFKSTQAAETASSLKPPPYIKIKVSKPVGNVKLMELNLSNTTACECDPAQPNPCGPDSNCLNRLLWTECNPEVCPAGELCNNQSFEKREYPLLVPYKTEARGWGLKTLESIKKGTFVIEYVGELIDDEEYQRRVTKMHAQKEENYYFLTIHTNRMIDAGPKGNVARFMNHCCQPNCETQKWTVNGETRVGLFATEDIAADAELTFNYNLECTGTEKKVCKCGAPNCSGFIGVKAKQESTEPKKPKKLKKKEPVKVIVLPPCFICQKKGNVGLCNNKICNKAYHLRCLKLDEWPEGKKYVCPWHYCNVCSKRTIRCCVKCLNSFCPSHSEGNVRYDNLMGFVCNIHEPAKRNTISSMRKKRSTVTSEEAVVTSTTNDVEDDDGPLVFKRKNKKSKKISSGDSSNVDTVIDGNSISIGQSETESQDETVSSATASDFEDELQPKRKRKARRKMRYNRIRIKKRRRNVHQMNTANSNNDSLYSSSNSR</sequence>
<proteinExistence type="predicted"/>
<feature type="compositionally biased region" description="Basic and acidic residues" evidence="18">
    <location>
        <begin position="2106"/>
        <end position="2132"/>
    </location>
</feature>
<dbReference type="InterPro" id="IPR006560">
    <property type="entry name" value="AWS_dom"/>
</dbReference>
<feature type="compositionally biased region" description="Basic and acidic residues" evidence="18">
    <location>
        <begin position="412"/>
        <end position="434"/>
    </location>
</feature>
<dbReference type="OrthoDB" id="422362at2759"/>
<dbReference type="SMART" id="SM00508">
    <property type="entry name" value="PostSET"/>
    <property type="match status" value="1"/>
</dbReference>
<dbReference type="Gene3D" id="3.30.40.10">
    <property type="entry name" value="Zinc/RING finger domain, C3HC4 (zinc finger)"/>
    <property type="match status" value="4"/>
</dbReference>
<dbReference type="PROSITE" id="PS01359">
    <property type="entry name" value="ZF_PHD_1"/>
    <property type="match status" value="1"/>
</dbReference>
<feature type="region of interest" description="Disordered" evidence="18">
    <location>
        <begin position="582"/>
        <end position="601"/>
    </location>
</feature>
<dbReference type="FunFam" id="2.170.270.10:FF:000002">
    <property type="entry name" value="Histone-lysine N-methyltransferase"/>
    <property type="match status" value="1"/>
</dbReference>
<dbReference type="Pfam" id="PF23004">
    <property type="entry name" value="PHDvar_NSD"/>
    <property type="match status" value="1"/>
</dbReference>
<dbReference type="InterPro" id="IPR013083">
    <property type="entry name" value="Znf_RING/FYVE/PHD"/>
</dbReference>
<dbReference type="CDD" id="cd15567">
    <property type="entry name" value="PHD4_NSD"/>
    <property type="match status" value="1"/>
</dbReference>
<feature type="region of interest" description="Disordered" evidence="18">
    <location>
        <begin position="1615"/>
        <end position="1634"/>
    </location>
</feature>
<evidence type="ECO:0000256" key="3">
    <source>
        <dbReference type="ARBA" id="ARBA00022454"/>
    </source>
</evidence>
<feature type="compositionally biased region" description="Basic and acidic residues" evidence="18">
    <location>
        <begin position="866"/>
        <end position="879"/>
    </location>
</feature>
<keyword evidence="8" id="KW-0479">Metal-binding</keyword>
<dbReference type="InterPro" id="IPR001965">
    <property type="entry name" value="Znf_PHD"/>
</dbReference>
<feature type="compositionally biased region" description="Basic and acidic residues" evidence="18">
    <location>
        <begin position="2308"/>
        <end position="2321"/>
    </location>
</feature>
<feature type="compositionally biased region" description="Basic and acidic residues" evidence="18">
    <location>
        <begin position="394"/>
        <end position="405"/>
    </location>
</feature>
<feature type="compositionally biased region" description="Basic and acidic residues" evidence="18">
    <location>
        <begin position="1515"/>
        <end position="1531"/>
    </location>
</feature>
<evidence type="ECO:0000259" key="19">
    <source>
        <dbReference type="PROSITE" id="PS50016"/>
    </source>
</evidence>
<dbReference type="Pfam" id="PF17982">
    <property type="entry name" value="C5HCH"/>
    <property type="match status" value="1"/>
</dbReference>
<feature type="region of interest" description="Disordered" evidence="18">
    <location>
        <begin position="88"/>
        <end position="114"/>
    </location>
</feature>
<evidence type="ECO:0000256" key="5">
    <source>
        <dbReference type="ARBA" id="ARBA00022603"/>
    </source>
</evidence>
<feature type="region of interest" description="Disordered" evidence="18">
    <location>
        <begin position="127"/>
        <end position="161"/>
    </location>
</feature>
<gene>
    <name evidence="24" type="ORF">PSYICH_LOCUS3879</name>
</gene>
<feature type="compositionally biased region" description="Basic and acidic residues" evidence="18">
    <location>
        <begin position="1022"/>
        <end position="1047"/>
    </location>
</feature>
<evidence type="ECO:0000256" key="4">
    <source>
        <dbReference type="ARBA" id="ARBA00022553"/>
    </source>
</evidence>
<evidence type="ECO:0000313" key="24">
    <source>
        <dbReference type="EMBL" id="CAH1102703.1"/>
    </source>
</evidence>
<dbReference type="InterPro" id="IPR041306">
    <property type="entry name" value="C5HCH"/>
</dbReference>
<dbReference type="FunFam" id="2.30.30.140:FF:000099">
    <property type="entry name" value="Histone-lysine N-methyltransferase"/>
    <property type="match status" value="1"/>
</dbReference>
<dbReference type="Pfam" id="PF22908">
    <property type="entry name" value="PHD_NSD"/>
    <property type="match status" value="1"/>
</dbReference>
<keyword evidence="25" id="KW-1185">Reference proteome</keyword>
<dbReference type="EMBL" id="OV651825">
    <property type="protein sequence ID" value="CAH1102703.1"/>
    <property type="molecule type" value="Genomic_DNA"/>
</dbReference>
<feature type="domain" description="PWWP" evidence="21">
    <location>
        <begin position="2976"/>
        <end position="3038"/>
    </location>
</feature>
<dbReference type="CDD" id="cd15568">
    <property type="entry name" value="PHD5_NSD"/>
    <property type="match status" value="1"/>
</dbReference>
<keyword evidence="5" id="KW-0489">Methyltransferase</keyword>
<dbReference type="PROSITE" id="PS50016">
    <property type="entry name" value="ZF_PHD_2"/>
    <property type="match status" value="1"/>
</dbReference>
<dbReference type="InterPro" id="IPR003616">
    <property type="entry name" value="Post-SET_dom"/>
</dbReference>
<feature type="compositionally biased region" description="Polar residues" evidence="18">
    <location>
        <begin position="3473"/>
        <end position="3502"/>
    </location>
</feature>
<feature type="compositionally biased region" description="Low complexity" evidence="18">
    <location>
        <begin position="846"/>
        <end position="856"/>
    </location>
</feature>
<keyword evidence="7" id="KW-0949">S-adenosyl-L-methionine</keyword>
<feature type="compositionally biased region" description="Basic and acidic residues" evidence="18">
    <location>
        <begin position="945"/>
        <end position="957"/>
    </location>
</feature>
<dbReference type="PROSITE" id="PS50868">
    <property type="entry name" value="POST_SET"/>
    <property type="match status" value="1"/>
</dbReference>
<dbReference type="Pfam" id="PF00856">
    <property type="entry name" value="SET"/>
    <property type="match status" value="1"/>
</dbReference>
<dbReference type="GO" id="GO:0005694">
    <property type="term" value="C:chromosome"/>
    <property type="evidence" value="ECO:0007669"/>
    <property type="project" value="UniProtKB-SubCell"/>
</dbReference>
<feature type="region of interest" description="Disordered" evidence="18">
    <location>
        <begin position="1515"/>
        <end position="1577"/>
    </location>
</feature>
<evidence type="ECO:0000256" key="12">
    <source>
        <dbReference type="ARBA" id="ARBA00022853"/>
    </source>
</evidence>
<dbReference type="InterPro" id="IPR055197">
    <property type="entry name" value="PHDvar_NSD"/>
</dbReference>
<keyword evidence="12" id="KW-0156">Chromatin regulator</keyword>
<protein>
    <submittedName>
        <fullName evidence="24">Uncharacterized protein</fullName>
    </submittedName>
</protein>
<feature type="compositionally biased region" description="Basic and acidic residues" evidence="18">
    <location>
        <begin position="1685"/>
        <end position="1706"/>
    </location>
</feature>